<evidence type="ECO:0000313" key="5">
    <source>
        <dbReference type="Proteomes" id="UP000262379"/>
    </source>
</evidence>
<dbReference type="CDD" id="cd03143">
    <property type="entry name" value="A4_beta-galactosidase_middle_domain"/>
    <property type="match status" value="1"/>
</dbReference>
<feature type="transmembrane region" description="Helical" evidence="1">
    <location>
        <begin position="60"/>
        <end position="78"/>
    </location>
</feature>
<accession>A0A371XE61</accession>
<dbReference type="Gene3D" id="3.40.50.12140">
    <property type="entry name" value="Domain of unknown function DUF4159"/>
    <property type="match status" value="1"/>
</dbReference>
<feature type="transmembrane region" description="Helical" evidence="1">
    <location>
        <begin position="6"/>
        <end position="27"/>
    </location>
</feature>
<dbReference type="AlphaFoldDB" id="A0A371XE61"/>
<dbReference type="NCBIfam" id="TIGR02226">
    <property type="entry name" value="two_anch"/>
    <property type="match status" value="1"/>
</dbReference>
<evidence type="ECO:0000259" key="2">
    <source>
        <dbReference type="Pfam" id="PF07584"/>
    </source>
</evidence>
<dbReference type="PANTHER" id="PTHR37464">
    <property type="entry name" value="BLL2463 PROTEIN"/>
    <property type="match status" value="1"/>
</dbReference>
<reference evidence="5" key="1">
    <citation type="submission" date="2018-08" db="EMBL/GenBank/DDBJ databases">
        <authorList>
            <person name="Im W.T."/>
        </authorList>
    </citation>
    <scope>NUCLEOTIDE SEQUENCE [LARGE SCALE GENOMIC DNA]</scope>
    <source>
        <strain evidence="5">LA-28</strain>
    </source>
</reference>
<dbReference type="Pfam" id="PF07584">
    <property type="entry name" value="BatA"/>
    <property type="match status" value="1"/>
</dbReference>
<keyword evidence="1" id="KW-1133">Transmembrane helix</keyword>
<feature type="domain" description="Aerotolerance regulator N-terminal" evidence="2">
    <location>
        <begin position="6"/>
        <end position="80"/>
    </location>
</feature>
<keyword evidence="1" id="KW-0472">Membrane</keyword>
<sequence length="937" mass="101303">MSWLPLSFGVPAVLWGLLALPVIWWLLRLTPPKPLVEIFPPLKILARVAKREETPSKSPWWLTLLRLAMAALIVFAIADPVLNPRERLPANGNLLAIVMDNGWSSASDWQMRVATAQRLINDAEANETPIMLAFTAEKPNQEIGPFTAGEARDRLAAMKPRPLPTNRPDTMARVGDELAKHPGASIAMLTDGLAGENDPDSFAKLLEQKPANLVWVQPDSLPMLAMTAANNEIDRFSITVARAVGTIAPRIVTAGALDNKGRRIGDATITFGPGETSGTGEIVVPFELRNDFASIVLDGERHAAGIRVLDNTDKRRRVGLLSQSPLDDSRLLLSPTYYLRRALEPFADIVEPQNPEIGQAMTEVLNQKPAIIVMADVGVVPEAVRPALLKWLRDGGTLVRFASSTLLQAGNDADLLPVTLRAGERQLGGALSWTEPQPVTEFPPTGPFADLTPPSEVTVSRQILAEPTPDLIDHTWATLADGTPLVTGDRRGKGIVVLFHVTPQATWSNLPISGTFVEMMRRIVQLSRNQGAVATGESSAESARLAPFRLISADGQLVPPDGEARPLETGKKIAPVSIDNPPGLYGTEEGLVAHNLLDADAKLTPIVRPQVSVPMLTERYAEDQSTDLKGPLLLAALLFFLIDGLIVLWMAGRLRWQNARPAANAAAMILACVVAFAPDVSHAQDSKPDDATAIDAVSVTHLAYVITGDNSVDNISKAGLTGLSQFLIEKTALEPGEPRGVDLNRDELAFYPLIYWPIDANAQMPSQEAIARIDAYMKEGGTVLFDTRDQFSSPMDGSTSPATQRLRDILVNLNVPPLEPVPEDHVLSKAFFILKSFPGRYDGSPLWVEASLDASNPDNAPVRTGDGVSPILITGNDFAGAWAVDDSGASMLPTIPGDPMQRIYAYRAGVNIVMYMLTGNYKSDQVHVPALLERLGQ</sequence>
<evidence type="ECO:0000313" key="4">
    <source>
        <dbReference type="EMBL" id="RFC67473.1"/>
    </source>
</evidence>
<dbReference type="EMBL" id="QURN01000007">
    <property type="protein sequence ID" value="RFC67473.1"/>
    <property type="molecule type" value="Genomic_DNA"/>
</dbReference>
<dbReference type="Proteomes" id="UP000262379">
    <property type="component" value="Unassembled WGS sequence"/>
</dbReference>
<feature type="domain" description="DUF4159" evidence="3">
    <location>
        <begin position="701"/>
        <end position="917"/>
    </location>
</feature>
<evidence type="ECO:0000256" key="1">
    <source>
        <dbReference type="SAM" id="Phobius"/>
    </source>
</evidence>
<keyword evidence="1" id="KW-0812">Transmembrane</keyword>
<dbReference type="Pfam" id="PF13709">
    <property type="entry name" value="DUF4159"/>
    <property type="match status" value="1"/>
</dbReference>
<dbReference type="SUPFAM" id="SSF52317">
    <property type="entry name" value="Class I glutamine amidotransferase-like"/>
    <property type="match status" value="1"/>
</dbReference>
<evidence type="ECO:0000259" key="3">
    <source>
        <dbReference type="Pfam" id="PF13709"/>
    </source>
</evidence>
<name>A0A371XE61_9HYPH</name>
<dbReference type="RefSeq" id="WP_116623906.1">
    <property type="nucleotide sequence ID" value="NZ_QURN01000007.1"/>
</dbReference>
<protein>
    <submittedName>
        <fullName evidence="4">DUF4159 domain-containing protein</fullName>
    </submittedName>
</protein>
<dbReference type="PANTHER" id="PTHR37464:SF1">
    <property type="entry name" value="BLL2463 PROTEIN"/>
    <property type="match status" value="1"/>
</dbReference>
<dbReference type="InterPro" id="IPR011933">
    <property type="entry name" value="Double_TM_dom"/>
</dbReference>
<proteinExistence type="predicted"/>
<dbReference type="InterPro" id="IPR029062">
    <property type="entry name" value="Class_I_gatase-like"/>
</dbReference>
<organism evidence="4 5">
    <name type="scientific">Mesorhizobium denitrificans</name>
    <dbReference type="NCBI Taxonomy" id="2294114"/>
    <lineage>
        <taxon>Bacteria</taxon>
        <taxon>Pseudomonadati</taxon>
        <taxon>Pseudomonadota</taxon>
        <taxon>Alphaproteobacteria</taxon>
        <taxon>Hyphomicrobiales</taxon>
        <taxon>Phyllobacteriaceae</taxon>
        <taxon>Mesorhizobium</taxon>
    </lineage>
</organism>
<dbReference type="InterPro" id="IPR025297">
    <property type="entry name" value="DUF4159"/>
</dbReference>
<comment type="caution">
    <text evidence="4">The sequence shown here is derived from an EMBL/GenBank/DDBJ whole genome shotgun (WGS) entry which is preliminary data.</text>
</comment>
<dbReference type="InterPro" id="IPR024163">
    <property type="entry name" value="Aerotolerance_reg_N"/>
</dbReference>
<gene>
    <name evidence="4" type="ORF">DY251_10755</name>
</gene>
<keyword evidence="5" id="KW-1185">Reference proteome</keyword>